<gene>
    <name evidence="1" type="ORF">SAMN04488041_102128</name>
</gene>
<dbReference type="EMBL" id="FNNB01000002">
    <property type="protein sequence ID" value="SDW41702.1"/>
    <property type="molecule type" value="Genomic_DNA"/>
</dbReference>
<protein>
    <submittedName>
        <fullName evidence="1">Uncharacterized protein</fullName>
    </submittedName>
</protein>
<dbReference type="STRING" id="60137.SAMN04488041_102128"/>
<reference evidence="2" key="1">
    <citation type="submission" date="2016-10" db="EMBL/GenBank/DDBJ databases">
        <authorList>
            <person name="Varghese N."/>
            <person name="Submissions S."/>
        </authorList>
    </citation>
    <scope>NUCLEOTIDE SEQUENCE [LARGE SCALE GENOMIC DNA]</scope>
    <source>
        <strain evidence="2">DSM 10014</strain>
    </source>
</reference>
<evidence type="ECO:0000313" key="1">
    <source>
        <dbReference type="EMBL" id="SDW41702.1"/>
    </source>
</evidence>
<proteinExistence type="predicted"/>
<sequence>MLLSNNNARELKTKDKLMLIGIAPVANMNNQLRVAQKFA</sequence>
<accession>A0A1H2TCT9</accession>
<organism evidence="1 2">
    <name type="scientific">Sulfitobacter pontiacus</name>
    <dbReference type="NCBI Taxonomy" id="60137"/>
    <lineage>
        <taxon>Bacteria</taxon>
        <taxon>Pseudomonadati</taxon>
        <taxon>Pseudomonadota</taxon>
        <taxon>Alphaproteobacteria</taxon>
        <taxon>Rhodobacterales</taxon>
        <taxon>Roseobacteraceae</taxon>
        <taxon>Sulfitobacter</taxon>
    </lineage>
</organism>
<evidence type="ECO:0000313" key="2">
    <source>
        <dbReference type="Proteomes" id="UP000183076"/>
    </source>
</evidence>
<name>A0A1H2TCT9_9RHOB</name>
<dbReference type="Proteomes" id="UP000183076">
    <property type="component" value="Unassembled WGS sequence"/>
</dbReference>
<dbReference type="AlphaFoldDB" id="A0A1H2TCT9"/>